<dbReference type="EMBL" id="JAPCXB010000160">
    <property type="protein sequence ID" value="KAJ1605826.1"/>
    <property type="molecule type" value="Genomic_DNA"/>
</dbReference>
<proteinExistence type="predicted"/>
<evidence type="ECO:0000256" key="1">
    <source>
        <dbReference type="SAM" id="MobiDB-lite"/>
    </source>
</evidence>
<feature type="region of interest" description="Disordered" evidence="1">
    <location>
        <begin position="1"/>
        <end position="48"/>
    </location>
</feature>
<feature type="compositionally biased region" description="Polar residues" evidence="1">
    <location>
        <begin position="208"/>
        <end position="217"/>
    </location>
</feature>
<dbReference type="Proteomes" id="UP001071777">
    <property type="component" value="Unassembled WGS sequence"/>
</dbReference>
<evidence type="ECO:0000313" key="2">
    <source>
        <dbReference type="EMBL" id="KAJ1605826.1"/>
    </source>
</evidence>
<gene>
    <name evidence="2" type="ORF">OJ252_3374</name>
</gene>
<feature type="compositionally biased region" description="Low complexity" evidence="1">
    <location>
        <begin position="67"/>
        <end position="77"/>
    </location>
</feature>
<evidence type="ECO:0000313" key="3">
    <source>
        <dbReference type="Proteomes" id="UP001071777"/>
    </source>
</evidence>
<name>A0ABQ8P2I3_9CRYT</name>
<feature type="compositionally biased region" description="Basic and acidic residues" evidence="1">
    <location>
        <begin position="224"/>
        <end position="234"/>
    </location>
</feature>
<keyword evidence="3" id="KW-1185">Reference proteome</keyword>
<feature type="compositionally biased region" description="Polar residues" evidence="1">
    <location>
        <begin position="237"/>
        <end position="246"/>
    </location>
</feature>
<feature type="compositionally biased region" description="Basic and acidic residues" evidence="1">
    <location>
        <begin position="139"/>
        <end position="154"/>
    </location>
</feature>
<comment type="caution">
    <text evidence="2">The sequence shown here is derived from an EMBL/GenBank/DDBJ whole genome shotgun (WGS) entry which is preliminary data.</text>
</comment>
<feature type="compositionally biased region" description="Basic and acidic residues" evidence="1">
    <location>
        <begin position="7"/>
        <end position="23"/>
    </location>
</feature>
<feature type="region of interest" description="Disordered" evidence="1">
    <location>
        <begin position="135"/>
        <end position="172"/>
    </location>
</feature>
<reference evidence="2" key="1">
    <citation type="submission" date="2022-10" db="EMBL/GenBank/DDBJ databases">
        <title>Adaptive evolution leads to modifications in subtelomeric GC content in a zoonotic Cryptosporidium species.</title>
        <authorList>
            <person name="Li J."/>
            <person name="Feng Y."/>
            <person name="Xiao L."/>
        </authorList>
    </citation>
    <scope>NUCLEOTIDE SEQUENCE</scope>
    <source>
        <strain evidence="2">25894</strain>
    </source>
</reference>
<feature type="region of interest" description="Disordered" evidence="1">
    <location>
        <begin position="63"/>
        <end position="85"/>
    </location>
</feature>
<organism evidence="2 3">
    <name type="scientific">Cryptosporidium canis</name>
    <dbReference type="NCBI Taxonomy" id="195482"/>
    <lineage>
        <taxon>Eukaryota</taxon>
        <taxon>Sar</taxon>
        <taxon>Alveolata</taxon>
        <taxon>Apicomplexa</taxon>
        <taxon>Conoidasida</taxon>
        <taxon>Coccidia</taxon>
        <taxon>Eucoccidiorida</taxon>
        <taxon>Eimeriorina</taxon>
        <taxon>Cryptosporidiidae</taxon>
        <taxon>Cryptosporidium</taxon>
    </lineage>
</organism>
<feature type="region of interest" description="Disordered" evidence="1">
    <location>
        <begin position="208"/>
        <end position="273"/>
    </location>
</feature>
<sequence>MSSLRDLMPDSERRGGIKRKEFLEDLSLPGESRDGNGSAPRGPRAGTIVRCISVESKDSLRDFWDLESSSEGESGPGEPEGRLKEARLVPKMEEYLDSISRPAFSRNSSLLSIESISFGENDCKVRSKDAVFGGDLSDGDGHFSSRGGVSREDAVNGSKDPSAPECGRDSSRGLLSSLSARFWDLEESLNLSRYESIRGIKAFLLGRTDQQSGSMDESSPPKYKLPEPDAEEGRFFFSSSRNGYESQRSESDTSEESIRYPPVCLDNANDLNE</sequence>
<accession>A0ABQ8P2I3</accession>
<protein>
    <submittedName>
        <fullName evidence="2">Uncharacterized protein</fullName>
    </submittedName>
</protein>